<dbReference type="Proteomes" id="UP000005667">
    <property type="component" value="Plasmid AZO_p3"/>
</dbReference>
<dbReference type="HOGENOM" id="CLU_010686_8_0_5"/>
<organism evidence="4 5">
    <name type="scientific">Azospirillum lipoferum (strain 4B)</name>
    <dbReference type="NCBI Taxonomy" id="862719"/>
    <lineage>
        <taxon>Bacteria</taxon>
        <taxon>Pseudomonadati</taxon>
        <taxon>Pseudomonadota</taxon>
        <taxon>Alphaproteobacteria</taxon>
        <taxon>Rhodospirillales</taxon>
        <taxon>Azospirillaceae</taxon>
        <taxon>Azospirillum</taxon>
    </lineage>
</organism>
<evidence type="ECO:0000259" key="3">
    <source>
        <dbReference type="PROSITE" id="PS51736"/>
    </source>
</evidence>
<dbReference type="Gene3D" id="3.40.50.1390">
    <property type="entry name" value="Resolvase, N-terminal catalytic domain"/>
    <property type="match status" value="1"/>
</dbReference>
<dbReference type="SMART" id="SM00857">
    <property type="entry name" value="Resolvase"/>
    <property type="match status" value="1"/>
</dbReference>
<evidence type="ECO:0000313" key="4">
    <source>
        <dbReference type="EMBL" id="CBS90234.1"/>
    </source>
</evidence>
<dbReference type="CDD" id="cd03768">
    <property type="entry name" value="SR_ResInv"/>
    <property type="match status" value="1"/>
</dbReference>
<evidence type="ECO:0000256" key="1">
    <source>
        <dbReference type="ARBA" id="ARBA00023125"/>
    </source>
</evidence>
<dbReference type="PANTHER" id="PTHR30461">
    <property type="entry name" value="DNA-INVERTASE FROM LAMBDOID PROPHAGE"/>
    <property type="match status" value="1"/>
</dbReference>
<accession>G7ZEM3</accession>
<proteinExistence type="predicted"/>
<dbReference type="PROSITE" id="PS51736">
    <property type="entry name" value="RECOMBINASES_3"/>
    <property type="match status" value="1"/>
</dbReference>
<reference evidence="5" key="1">
    <citation type="journal article" date="2011" name="PLoS Genet.">
        <title>Azospirillum genomes reveal transition of bacteria from aquatic to terrestrial environments.</title>
        <authorList>
            <person name="Wisniewski-Dye F."/>
            <person name="Borziak K."/>
            <person name="Khalsa-Moyers G."/>
            <person name="Alexandre G."/>
            <person name="Sukharnikov L.O."/>
            <person name="Wuichet K."/>
            <person name="Hurst G.B."/>
            <person name="McDonald W.H."/>
            <person name="Robertson J.S."/>
            <person name="Barbe V."/>
            <person name="Calteau A."/>
            <person name="Rouy Z."/>
            <person name="Mangenot S."/>
            <person name="Prigent-Combaret C."/>
            <person name="Normand P."/>
            <person name="Boyer M."/>
            <person name="Siguier P."/>
            <person name="Dessaux Y."/>
            <person name="Elmerich C."/>
            <person name="Condemine G."/>
            <person name="Krishnen G."/>
            <person name="Kennedy I."/>
            <person name="Paterson A.H."/>
            <person name="Gonzalez V."/>
            <person name="Mavingui P."/>
            <person name="Zhulin I.B."/>
        </authorList>
    </citation>
    <scope>NUCLEOTIDE SEQUENCE [LARGE SCALE GENOMIC DNA]</scope>
    <source>
        <strain evidence="5">4B</strain>
    </source>
</reference>
<feature type="domain" description="Resolvase/invertase-type recombinase catalytic" evidence="3">
    <location>
        <begin position="12"/>
        <end position="147"/>
    </location>
</feature>
<dbReference type="SUPFAM" id="SSF53041">
    <property type="entry name" value="Resolvase-like"/>
    <property type="match status" value="1"/>
</dbReference>
<dbReference type="InterPro" id="IPR036162">
    <property type="entry name" value="Resolvase-like_N_sf"/>
</dbReference>
<keyword evidence="4" id="KW-0614">Plasmid</keyword>
<dbReference type="EMBL" id="FQ311871">
    <property type="protein sequence ID" value="CBS90234.1"/>
    <property type="molecule type" value="Genomic_DNA"/>
</dbReference>
<dbReference type="Pfam" id="PF00239">
    <property type="entry name" value="Resolvase"/>
    <property type="match status" value="1"/>
</dbReference>
<protein>
    <submittedName>
        <fullName evidence="4">Site-specific DNA recombinase</fullName>
    </submittedName>
</protein>
<dbReference type="InterPro" id="IPR006119">
    <property type="entry name" value="Resolv_N"/>
</dbReference>
<geneLocation type="plasmid" evidence="4 5">
    <name>AZO_p3</name>
</geneLocation>
<keyword evidence="5" id="KW-1185">Reference proteome</keyword>
<evidence type="ECO:0000313" key="5">
    <source>
        <dbReference type="Proteomes" id="UP000005667"/>
    </source>
</evidence>
<dbReference type="KEGG" id="ali:AZOLI_p30410"/>
<dbReference type="InterPro" id="IPR050639">
    <property type="entry name" value="SSR_resolvase"/>
</dbReference>
<keyword evidence="2" id="KW-0233">DNA recombination</keyword>
<gene>
    <name evidence="4" type="ordered locus">AZOLI_p30410</name>
</gene>
<keyword evidence="1" id="KW-0238">DNA-binding</keyword>
<name>G7ZEM3_AZOL4</name>
<dbReference type="GO" id="GO:0000150">
    <property type="term" value="F:DNA strand exchange activity"/>
    <property type="evidence" value="ECO:0007669"/>
    <property type="project" value="InterPro"/>
</dbReference>
<sequence length="171" mass="19216">MDRYTKNAVHPHLIGYVRMSIDDQKLDLQIAALIAAEIRPNDVRSDKTNSLRSEQPVLAGALKAFRRSDTLMVWRLDRLAHSTKELLPIGDRLQEAKVSLRSLSEYLDTSTATGKLVFTLVSTMAEFERNLISERTKSGMSAARDRGLPEGHPAKLVEKRLSIAEFVVSRQ</sequence>
<dbReference type="AlphaFoldDB" id="G7ZEM3"/>
<dbReference type="PANTHER" id="PTHR30461:SF2">
    <property type="entry name" value="SERINE RECOMBINASE PINE-RELATED"/>
    <property type="match status" value="1"/>
</dbReference>
<dbReference type="GO" id="GO:0003677">
    <property type="term" value="F:DNA binding"/>
    <property type="evidence" value="ECO:0007669"/>
    <property type="project" value="UniProtKB-KW"/>
</dbReference>
<evidence type="ECO:0000256" key="2">
    <source>
        <dbReference type="ARBA" id="ARBA00023172"/>
    </source>
</evidence>
<dbReference type="OrthoDB" id="9800103at2"/>
<dbReference type="RefSeq" id="WP_014249673.1">
    <property type="nucleotide sequence ID" value="NC_016623.1"/>
</dbReference>